<dbReference type="Pfam" id="PF08559">
    <property type="entry name" value="Cut8"/>
    <property type="match status" value="1"/>
</dbReference>
<protein>
    <recommendedName>
        <fullName evidence="2 5">Tethering factor for nuclear proteasome STS1</fullName>
    </recommendedName>
</protein>
<dbReference type="PANTHER" id="PTHR28032:SF1">
    <property type="entry name" value="FI02826P"/>
    <property type="match status" value="1"/>
</dbReference>
<keyword evidence="5" id="KW-0963">Cytoplasm</keyword>
<evidence type="ECO:0000256" key="2">
    <source>
        <dbReference type="ARBA" id="ARBA00016204"/>
    </source>
</evidence>
<dbReference type="Gene3D" id="1.20.58.1590">
    <property type="entry name" value="Tethering factor for nuclear proteasome Cut8/Sts1"/>
    <property type="match status" value="1"/>
</dbReference>
<keyword evidence="5" id="KW-0813">Transport</keyword>
<evidence type="ECO:0000256" key="5">
    <source>
        <dbReference type="RuleBase" id="RU368013"/>
    </source>
</evidence>
<evidence type="ECO:0000256" key="1">
    <source>
        <dbReference type="ARBA" id="ARBA00006199"/>
    </source>
</evidence>
<keyword evidence="8" id="KW-1185">Reference proteome</keyword>
<dbReference type="InterPro" id="IPR038422">
    <property type="entry name" value="Cut8/Sts1_sf"/>
</dbReference>
<dbReference type="GeneID" id="26839311"/>
<keyword evidence="3 5" id="KW-0653">Protein transport</keyword>
<feature type="region of interest" description="Disordered" evidence="6">
    <location>
        <begin position="17"/>
        <end position="72"/>
    </location>
</feature>
<dbReference type="GO" id="GO:0070628">
    <property type="term" value="F:proteasome binding"/>
    <property type="evidence" value="ECO:0007669"/>
    <property type="project" value="TreeGrafter"/>
</dbReference>
<feature type="compositionally biased region" description="Low complexity" evidence="6">
    <location>
        <begin position="247"/>
        <end position="260"/>
    </location>
</feature>
<reference evidence="7 8" key="1">
    <citation type="submission" date="2015-11" db="EMBL/GenBank/DDBJ databases">
        <title>The genome of Debaryomyces fabryi.</title>
        <authorList>
            <person name="Tafer H."/>
            <person name="Lopandic K."/>
        </authorList>
    </citation>
    <scope>NUCLEOTIDE SEQUENCE [LARGE SCALE GENOMIC DNA]</scope>
    <source>
        <strain evidence="7 8">CBS 789</strain>
    </source>
</reference>
<dbReference type="GO" id="GO:0015031">
    <property type="term" value="P:protein transport"/>
    <property type="evidence" value="ECO:0007669"/>
    <property type="project" value="UniProtKB-UniRule"/>
</dbReference>
<dbReference type="PANTHER" id="PTHR28032">
    <property type="entry name" value="FI02826P"/>
    <property type="match status" value="1"/>
</dbReference>
<comment type="function">
    <text evidence="5">Involved in ubiquitin-mediated protein degradation. Regulatory factor in the ubiquitin/proteasome pathway that controls the turnover of proteasome substrates. Targets proteasomes to the nucleus and facilitates the degradation of nuclear proteins.</text>
</comment>
<feature type="compositionally biased region" description="Polar residues" evidence="6">
    <location>
        <begin position="35"/>
        <end position="44"/>
    </location>
</feature>
<organism evidence="7 8">
    <name type="scientific">Debaryomyces fabryi</name>
    <dbReference type="NCBI Taxonomy" id="58627"/>
    <lineage>
        <taxon>Eukaryota</taxon>
        <taxon>Fungi</taxon>
        <taxon>Dikarya</taxon>
        <taxon>Ascomycota</taxon>
        <taxon>Saccharomycotina</taxon>
        <taxon>Pichiomycetes</taxon>
        <taxon>Debaryomycetaceae</taxon>
        <taxon>Debaryomyces</taxon>
    </lineage>
</organism>
<comment type="subunit">
    <text evidence="5">Binds the proteasome.</text>
</comment>
<dbReference type="Proteomes" id="UP000054251">
    <property type="component" value="Unassembled WGS sequence"/>
</dbReference>
<dbReference type="GO" id="GO:0071630">
    <property type="term" value="P:nuclear protein quality control by the ubiquitin-proteasome system"/>
    <property type="evidence" value="ECO:0007669"/>
    <property type="project" value="UniProtKB-UniRule"/>
</dbReference>
<name>A0A0V1Q0N4_9ASCO</name>
<dbReference type="GO" id="GO:0005737">
    <property type="term" value="C:cytoplasm"/>
    <property type="evidence" value="ECO:0007669"/>
    <property type="project" value="UniProtKB-SubCell"/>
</dbReference>
<dbReference type="GO" id="GO:0000502">
    <property type="term" value="C:proteasome complex"/>
    <property type="evidence" value="ECO:0007669"/>
    <property type="project" value="UniProtKB-KW"/>
</dbReference>
<proteinExistence type="inferred from homology"/>
<dbReference type="AlphaFoldDB" id="A0A0V1Q0N4"/>
<dbReference type="EMBL" id="LMYN01000039">
    <property type="protein sequence ID" value="KSA01930.1"/>
    <property type="molecule type" value="Genomic_DNA"/>
</dbReference>
<comment type="similarity">
    <text evidence="1 5">Belongs to the cut8/STS1 family.</text>
</comment>
<dbReference type="GO" id="GO:0031144">
    <property type="term" value="P:proteasome localization"/>
    <property type="evidence" value="ECO:0007669"/>
    <property type="project" value="UniProtKB-UniRule"/>
</dbReference>
<evidence type="ECO:0000256" key="6">
    <source>
        <dbReference type="SAM" id="MobiDB-lite"/>
    </source>
</evidence>
<feature type="region of interest" description="Disordered" evidence="6">
    <location>
        <begin position="246"/>
        <end position="265"/>
    </location>
</feature>
<gene>
    <name evidence="7" type="ORF">AC631_02302</name>
</gene>
<dbReference type="GO" id="GO:0031965">
    <property type="term" value="C:nuclear membrane"/>
    <property type="evidence" value="ECO:0007669"/>
    <property type="project" value="TreeGrafter"/>
</dbReference>
<evidence type="ECO:0000256" key="3">
    <source>
        <dbReference type="ARBA" id="ARBA00022927"/>
    </source>
</evidence>
<dbReference type="OrthoDB" id="10061064at2759"/>
<dbReference type="RefSeq" id="XP_015468032.1">
    <property type="nucleotide sequence ID" value="XM_015611132.1"/>
</dbReference>
<accession>A0A0V1Q0N4</accession>
<evidence type="ECO:0000256" key="4">
    <source>
        <dbReference type="ARBA" id="ARBA00023242"/>
    </source>
</evidence>
<evidence type="ECO:0000313" key="8">
    <source>
        <dbReference type="Proteomes" id="UP000054251"/>
    </source>
</evidence>
<comment type="subcellular location">
    <subcellularLocation>
        <location evidence="5">Cytoplasm</location>
    </subcellularLocation>
    <subcellularLocation>
        <location evidence="5">Nucleus</location>
    </subcellularLocation>
</comment>
<sequence>MSTGFSWGTQALSENTEVNSGLGDLPTSIPRYTPNIKSVNNSHHNSGKKRRYSEDQESKVVKPTGNRKHYATPSTYYKNKKSRTPKIMGQKLPINRLVEALDHTSLQKLLENLIQEHPEISNTIDKISPKPTLTNSIELIKQKFNNIMHHLPYKCDTESDYSYLRIKPYLNEFLNCLSDFILNFLPPVETNVFNSLKFLDEVTDLIHTLPNFSNSEFQYTRLMAYEQISNTWLIVLNHKMHLDDGANNNNTSNTNESSSSPTPVAQCNMENSAQLIKIIDELNLQQKLAKHDNISMGKFKLAIEFVNSEIENYENFNHTISNNGGILNDLITVDYSNFSITARTSH</sequence>
<comment type="caution">
    <text evidence="7">The sequence shown here is derived from an EMBL/GenBank/DDBJ whole genome shotgun (WGS) entry which is preliminary data.</text>
</comment>
<keyword evidence="7" id="KW-0647">Proteasome</keyword>
<dbReference type="InterPro" id="IPR013868">
    <property type="entry name" value="Cut8/Sts1_fam"/>
</dbReference>
<evidence type="ECO:0000313" key="7">
    <source>
        <dbReference type="EMBL" id="KSA01930.1"/>
    </source>
</evidence>
<keyword evidence="4 5" id="KW-0539">Nucleus</keyword>